<reference evidence="5" key="1">
    <citation type="submission" date="2016-10" db="EMBL/GenBank/DDBJ databases">
        <authorList>
            <person name="Varghese N."/>
            <person name="Submissions S."/>
        </authorList>
    </citation>
    <scope>NUCLEOTIDE SEQUENCE [LARGE SCALE GENOMIC DNA]</scope>
    <source>
        <strain evidence="5">930I</strain>
    </source>
</reference>
<dbReference type="Pfam" id="PF17147">
    <property type="entry name" value="PFOR_II"/>
    <property type="match status" value="1"/>
</dbReference>
<dbReference type="AlphaFoldDB" id="A0A1G7XJF6"/>
<feature type="domain" description="Pyruvate:ferredoxin oxidoreductase core" evidence="3">
    <location>
        <begin position="258"/>
        <end position="358"/>
    </location>
</feature>
<protein>
    <submittedName>
        <fullName evidence="4">Pyruvate ferredoxin oxidoreductase alpha subunit</fullName>
    </submittedName>
</protein>
<dbReference type="Gene3D" id="3.40.50.970">
    <property type="match status" value="1"/>
</dbReference>
<dbReference type="OrthoDB" id="9794954at2"/>
<dbReference type="InterPro" id="IPR033412">
    <property type="entry name" value="PFOR_II"/>
</dbReference>
<dbReference type="EMBL" id="FNCV01000003">
    <property type="protein sequence ID" value="SDG84297.1"/>
    <property type="molecule type" value="Genomic_DNA"/>
</dbReference>
<evidence type="ECO:0000259" key="2">
    <source>
        <dbReference type="Pfam" id="PF01855"/>
    </source>
</evidence>
<keyword evidence="1" id="KW-0560">Oxidoreductase</keyword>
<keyword evidence="5" id="KW-1185">Reference proteome</keyword>
<dbReference type="InterPro" id="IPR002880">
    <property type="entry name" value="Pyrv_Fd/Flavodoxin_OxRdtase_N"/>
</dbReference>
<evidence type="ECO:0000313" key="4">
    <source>
        <dbReference type="EMBL" id="SDG84297.1"/>
    </source>
</evidence>
<dbReference type="InterPro" id="IPR029061">
    <property type="entry name" value="THDP-binding"/>
</dbReference>
<dbReference type="GO" id="GO:0006979">
    <property type="term" value="P:response to oxidative stress"/>
    <property type="evidence" value="ECO:0007669"/>
    <property type="project" value="TreeGrafter"/>
</dbReference>
<evidence type="ECO:0000313" key="5">
    <source>
        <dbReference type="Proteomes" id="UP000217076"/>
    </source>
</evidence>
<proteinExistence type="predicted"/>
<keyword evidence="4" id="KW-0670">Pyruvate</keyword>
<dbReference type="GO" id="GO:0016491">
    <property type="term" value="F:oxidoreductase activity"/>
    <property type="evidence" value="ECO:0007669"/>
    <property type="project" value="UniProtKB-KW"/>
</dbReference>
<organism evidence="4 5">
    <name type="scientific">Roseospirillum parvum</name>
    <dbReference type="NCBI Taxonomy" id="83401"/>
    <lineage>
        <taxon>Bacteria</taxon>
        <taxon>Pseudomonadati</taxon>
        <taxon>Pseudomonadota</taxon>
        <taxon>Alphaproteobacteria</taxon>
        <taxon>Rhodospirillales</taxon>
        <taxon>Rhodospirillaceae</taxon>
        <taxon>Roseospirillum</taxon>
    </lineage>
</organism>
<evidence type="ECO:0000259" key="3">
    <source>
        <dbReference type="Pfam" id="PF17147"/>
    </source>
</evidence>
<name>A0A1G7XJF6_9PROT</name>
<feature type="domain" description="Pyruvate flavodoxin/ferredoxin oxidoreductase pyrimidine binding" evidence="2">
    <location>
        <begin position="15"/>
        <end position="234"/>
    </location>
</feature>
<dbReference type="SUPFAM" id="SSF52922">
    <property type="entry name" value="TK C-terminal domain-like"/>
    <property type="match status" value="1"/>
</dbReference>
<dbReference type="PANTHER" id="PTHR32154">
    <property type="entry name" value="PYRUVATE-FLAVODOXIN OXIDOREDUCTASE-RELATED"/>
    <property type="match status" value="1"/>
</dbReference>
<dbReference type="STRING" id="83401.SAMN05421742_1035"/>
<dbReference type="CDD" id="cd07034">
    <property type="entry name" value="TPP_PYR_PFOR_IOR-alpha_like"/>
    <property type="match status" value="1"/>
</dbReference>
<dbReference type="RefSeq" id="WP_092616566.1">
    <property type="nucleotide sequence ID" value="NZ_FNCV01000003.1"/>
</dbReference>
<gene>
    <name evidence="4" type="ORF">SAMN05421742_1035</name>
</gene>
<dbReference type="FunFam" id="3.40.50.970:FF:000012">
    <property type="entry name" value="Pyruvate:ferredoxin (Flavodoxin) oxidoreductase"/>
    <property type="match status" value="1"/>
</dbReference>
<dbReference type="PANTHER" id="PTHR32154:SF0">
    <property type="entry name" value="PYRUVATE-FLAVODOXIN OXIDOREDUCTASE-RELATED"/>
    <property type="match status" value="1"/>
</dbReference>
<sequence>MLKALEGSQALARAVALCRPGVVAAYPITPQTHIVENISKLVADGEMGCELVSVESEFSAASVVLGAAAAGARAYTASSSQGIMLMSEVLYNMAGLRIPAVITCANRSVGAPLNIWNDQADSMAIRDSGCIQLYCADNQEGVDSTIQAFRIAEATELPVMVCVDGFVLTHTLEPIDLPSQTKVDRFLPEFDFARRLDPKAPKSFGTLVDPGWFTEVRHSHHRAMQKALPVIEEIDAAYEKAIGRAAGGLLKTHGPKGAKTAVLALGSVVSTLRQGLNDGLAKTPVKIIQLRCFRPFPTEALIEAVDGVDDLIVLERAFSPGLGGIVGTEVTAALAHLKKRPRIHNFAVGLGGRDVPVELLPELIAATRGTTPEPFRIFDVELDKLPAEDR</sequence>
<accession>A0A1G7XJF6</accession>
<evidence type="ECO:0000256" key="1">
    <source>
        <dbReference type="ARBA" id="ARBA00023002"/>
    </source>
</evidence>
<dbReference type="Gene3D" id="3.40.50.920">
    <property type="match status" value="1"/>
</dbReference>
<dbReference type="InterPro" id="IPR050722">
    <property type="entry name" value="Pyruvate:ferred/Flavod_OxRd"/>
</dbReference>
<dbReference type="SUPFAM" id="SSF52518">
    <property type="entry name" value="Thiamin diphosphate-binding fold (THDP-binding)"/>
    <property type="match status" value="1"/>
</dbReference>
<dbReference type="InterPro" id="IPR009014">
    <property type="entry name" value="Transketo_C/PFOR_II"/>
</dbReference>
<dbReference type="Proteomes" id="UP000217076">
    <property type="component" value="Unassembled WGS sequence"/>
</dbReference>
<dbReference type="Pfam" id="PF01855">
    <property type="entry name" value="POR_N"/>
    <property type="match status" value="1"/>
</dbReference>